<dbReference type="InterPro" id="IPR035892">
    <property type="entry name" value="C2_domain_sf"/>
</dbReference>
<evidence type="ECO:0000256" key="1">
    <source>
        <dbReference type="ARBA" id="ARBA00004138"/>
    </source>
</evidence>
<name>A0ABD3QZV1_9STRA</name>
<dbReference type="Pfam" id="PF11618">
    <property type="entry name" value="C2-C2_1"/>
    <property type="match status" value="1"/>
</dbReference>
<gene>
    <name evidence="8" type="ORF">HJC23_008998</name>
</gene>
<keyword evidence="3 6" id="KW-0175">Coiled coil</keyword>
<evidence type="ECO:0000256" key="5">
    <source>
        <dbReference type="ARBA" id="ARBA00023273"/>
    </source>
</evidence>
<dbReference type="GO" id="GO:0005929">
    <property type="term" value="C:cilium"/>
    <property type="evidence" value="ECO:0007669"/>
    <property type="project" value="UniProtKB-SubCell"/>
</dbReference>
<keyword evidence="9" id="KW-1185">Reference proteome</keyword>
<evidence type="ECO:0000313" key="9">
    <source>
        <dbReference type="Proteomes" id="UP001516023"/>
    </source>
</evidence>
<feature type="coiled-coil region" evidence="6">
    <location>
        <begin position="106"/>
        <end position="320"/>
    </location>
</feature>
<sequence>MSSDYNKLKGANARSDARIKTDYEDLFKSYEELQSRYRAIAAKHKSSIKTINKLKKELQSWKLRRVAGRGFHKKVQKSSGGCVKAVLNNRVNEATDNFEEEDYIQREQVLERLGTAEEKLKSLCEESSRSSSRSDANALTNDLRRQLNETTTKLNLLQARNEYAESKIKAQGEKLEKILLLHGEYKSKYASLKRELQVCRQENEALEAKALDIDELKDLLSELTEQNRFLERQVVELTPVYVHDERTLTELLREKQAAYDALISERSQLRKENERLRLQIDSLDHGSADQEESKNLEKLRQQCNEQDRELQRTIEMLQAQFAINSAQEEAIKEREACCREQLKTYRNKADELTIKSSQRLQRIRLLESKLSDLGFAHCSSTNAAVSNHSSLSLGPDENVLEVHIANGSLESTELTEESLSFILIDFLSFESMCSSIKRGINPTYDFIISYKLDVDRFILQNIADGHMQIEVYTLQSITETPLLFASASMSTSDLLLSGRIHLPKLKLSGPGDKQRVGTVTLTLQLAQPLGHQVSEQIDNENYYDHQLTEGDRITPDAIKIVIDRVVLTNNHGHEDQRPAYYFVHYNFLGDELTNLESCNDNGEIVFQHETSYPILSTPQLVDGKLSRLSEGSLRFLVFGGGNDKNDQKFSIVGEAHALMSDLLERRTLLTQIVSLQARVVGTINIFCESLRPTSNNLTNNARICLRDNLVAKLKEVFVELANKSTDCLRKDQLLNIIDPPVEIAQTADLLQCQIQMDCPGKALSDVFTFPCNETALSWHNFQCCLDRTRCKGLLSKLPPNQEMMDLFQYLSQNDGLVKVNLLNFFVASEPLKHVITSFRGLKRMKLADRNDILCIENELDDWVTTKSLTNYFQGLLDCLEEDHQWIAVFPNALN</sequence>
<protein>
    <recommendedName>
        <fullName evidence="7">RPGR-interacting protein 1 first C2 domain-containing protein</fullName>
    </recommendedName>
</protein>
<evidence type="ECO:0000256" key="4">
    <source>
        <dbReference type="ARBA" id="ARBA00023069"/>
    </source>
</evidence>
<dbReference type="Gene3D" id="2.60.40.150">
    <property type="entry name" value="C2 domain"/>
    <property type="match status" value="1"/>
</dbReference>
<dbReference type="PANTHER" id="PTHR14240:SF1">
    <property type="entry name" value="PROTEIN FANTOM-RELATED"/>
    <property type="match status" value="1"/>
</dbReference>
<feature type="domain" description="RPGR-interacting protein 1 first C2" evidence="7">
    <location>
        <begin position="392"/>
        <end position="528"/>
    </location>
</feature>
<accession>A0ABD3QZV1</accession>
<evidence type="ECO:0000313" key="8">
    <source>
        <dbReference type="EMBL" id="KAL3805291.1"/>
    </source>
</evidence>
<reference evidence="8 9" key="1">
    <citation type="journal article" date="2020" name="G3 (Bethesda)">
        <title>Improved Reference Genome for Cyclotella cryptica CCMP332, a Model for Cell Wall Morphogenesis, Salinity Adaptation, and Lipid Production in Diatoms (Bacillariophyta).</title>
        <authorList>
            <person name="Roberts W.R."/>
            <person name="Downey K.M."/>
            <person name="Ruck E.C."/>
            <person name="Traller J.C."/>
            <person name="Alverson A.J."/>
        </authorList>
    </citation>
    <scope>NUCLEOTIDE SEQUENCE [LARGE SCALE GENOMIC DNA]</scope>
    <source>
        <strain evidence="8 9">CCMP332</strain>
    </source>
</reference>
<comment type="similarity">
    <text evidence="2">Belongs to the RPGRIP1 family.</text>
</comment>
<dbReference type="Proteomes" id="UP001516023">
    <property type="component" value="Unassembled WGS sequence"/>
</dbReference>
<dbReference type="EMBL" id="JABMIG020000003">
    <property type="protein sequence ID" value="KAL3805291.1"/>
    <property type="molecule type" value="Genomic_DNA"/>
</dbReference>
<evidence type="ECO:0000259" key="7">
    <source>
        <dbReference type="Pfam" id="PF11618"/>
    </source>
</evidence>
<keyword evidence="5" id="KW-0966">Cell projection</keyword>
<dbReference type="InterPro" id="IPR021656">
    <property type="entry name" value="C2-C2_1"/>
</dbReference>
<keyword evidence="4" id="KW-0969">Cilium</keyword>
<dbReference type="SUPFAM" id="SSF49562">
    <property type="entry name" value="C2 domain (Calcium/lipid-binding domain, CaLB)"/>
    <property type="match status" value="1"/>
</dbReference>
<organism evidence="8 9">
    <name type="scientific">Cyclotella cryptica</name>
    <dbReference type="NCBI Taxonomy" id="29204"/>
    <lineage>
        <taxon>Eukaryota</taxon>
        <taxon>Sar</taxon>
        <taxon>Stramenopiles</taxon>
        <taxon>Ochrophyta</taxon>
        <taxon>Bacillariophyta</taxon>
        <taxon>Coscinodiscophyceae</taxon>
        <taxon>Thalassiosirophycidae</taxon>
        <taxon>Stephanodiscales</taxon>
        <taxon>Stephanodiscaceae</taxon>
        <taxon>Cyclotella</taxon>
    </lineage>
</organism>
<comment type="subcellular location">
    <subcellularLocation>
        <location evidence="1">Cell projection</location>
        <location evidence="1">Cilium</location>
    </subcellularLocation>
</comment>
<proteinExistence type="inferred from homology"/>
<dbReference type="PANTHER" id="PTHR14240">
    <property type="entry name" value="RETINITIS PIGMENTOSA GTPASE REGULATOR-INTERACTING PROTEIN"/>
    <property type="match status" value="1"/>
</dbReference>
<comment type="caution">
    <text evidence="8">The sequence shown here is derived from an EMBL/GenBank/DDBJ whole genome shotgun (WGS) entry which is preliminary data.</text>
</comment>
<evidence type="ECO:0000256" key="6">
    <source>
        <dbReference type="SAM" id="Coils"/>
    </source>
</evidence>
<dbReference type="AlphaFoldDB" id="A0ABD3QZV1"/>
<dbReference type="InterPro" id="IPR031139">
    <property type="entry name" value="RPGRIP1_fam"/>
</dbReference>
<evidence type="ECO:0000256" key="2">
    <source>
        <dbReference type="ARBA" id="ARBA00006042"/>
    </source>
</evidence>
<evidence type="ECO:0000256" key="3">
    <source>
        <dbReference type="ARBA" id="ARBA00023054"/>
    </source>
</evidence>
<dbReference type="GO" id="GO:0005856">
    <property type="term" value="C:cytoskeleton"/>
    <property type="evidence" value="ECO:0007669"/>
    <property type="project" value="UniProtKB-ARBA"/>
</dbReference>